<feature type="compositionally biased region" description="Polar residues" evidence="1">
    <location>
        <begin position="118"/>
        <end position="127"/>
    </location>
</feature>
<feature type="domain" description="Phospholipase A2-like" evidence="2">
    <location>
        <begin position="178"/>
        <end position="236"/>
    </location>
</feature>
<feature type="region of interest" description="Disordered" evidence="1">
    <location>
        <begin position="93"/>
        <end position="139"/>
    </location>
</feature>
<proteinExistence type="predicted"/>
<evidence type="ECO:0000256" key="1">
    <source>
        <dbReference type="SAM" id="MobiDB-lite"/>
    </source>
</evidence>
<dbReference type="Pfam" id="PF08398">
    <property type="entry name" value="Phospholip_A2_4"/>
    <property type="match status" value="1"/>
</dbReference>
<organism evidence="3">
    <name type="scientific">Luscinia sibilans ambidensovirus</name>
    <dbReference type="NCBI Taxonomy" id="2794457"/>
    <lineage>
        <taxon>Viruses</taxon>
        <taxon>Monodnaviria</taxon>
        <taxon>Shotokuvirae</taxon>
        <taxon>Cossaviricota</taxon>
        <taxon>Quintoviricetes</taxon>
        <taxon>Piccovirales</taxon>
        <taxon>Parvoviridae</taxon>
        <taxon>Densovirinae</taxon>
        <taxon>Ambidensovirus</taxon>
    </lineage>
</organism>
<reference evidence="3" key="2">
    <citation type="journal article" date="2022" name="Gigascience">
        <title>Parvovirus dark matter in the cloaca of wild birds.</title>
        <authorList>
            <person name="Dai Z."/>
            <person name="Wang H."/>
            <person name="Wu H."/>
            <person name="Zhang Q."/>
            <person name="Ji L."/>
            <person name="Wang X."/>
            <person name="Shen Q."/>
            <person name="Yang S."/>
            <person name="Ma X."/>
            <person name="Shan T."/>
            <person name="Zhang W."/>
        </authorList>
    </citation>
    <scope>NUCLEOTIDE SEQUENCE</scope>
    <source>
        <strain evidence="3">Rtr167par01</strain>
    </source>
</reference>
<name>A0A8A4XCM4_9VIRU</name>
<evidence type="ECO:0000313" key="3">
    <source>
        <dbReference type="EMBL" id="QTE03991.1"/>
    </source>
</evidence>
<accession>A0A8A4XCM4</accession>
<sequence length="351" mass="39614">MDLWEGPIGTWVPKNLESVPLQPIGRTRQRPIIDEFRQPDRTFDEIIESLRDQQRSQDVRSVEEFRRLNSAGQNSAPSPNVAQQQPTWNELQELSDRHQSQIRQRGNARSYNDRRPSSTDSESSAGSRSRLLPGDRTVTSGVASTAGGIPAGVGPIGAIAGVALGGIIANATNRENEGVTLAGTDYVGPGNKVRVDAPRHEADAIAKEHDIGYQKLIDYAKTHHVTEQEFRERVEELDTLAYEQFDRDFYKSGSWQSFVAHYGLRAKAAVERTFGSIYPTKPGKWFGKIYHPIRNLTGLISTRVSEDTLLNSIILRLYDEAYRLTILFQNRKVRLEKQLKRLQNYLARNSR</sequence>
<protein>
    <submittedName>
        <fullName evidence="3">VP1</fullName>
    </submittedName>
</protein>
<evidence type="ECO:0000259" key="2">
    <source>
        <dbReference type="Pfam" id="PF08398"/>
    </source>
</evidence>
<dbReference type="GO" id="GO:0005198">
    <property type="term" value="F:structural molecule activity"/>
    <property type="evidence" value="ECO:0007669"/>
    <property type="project" value="InterPro"/>
</dbReference>
<dbReference type="EMBL" id="MW046540">
    <property type="protein sequence ID" value="QTE03991.1"/>
    <property type="molecule type" value="Genomic_DNA"/>
</dbReference>
<feature type="compositionally biased region" description="Polar residues" evidence="1">
    <location>
        <begin position="101"/>
        <end position="110"/>
    </location>
</feature>
<reference evidence="3" key="1">
    <citation type="submission" date="2020-09" db="EMBL/GenBank/DDBJ databases">
        <authorList>
            <person name="Dai Z."/>
            <person name="Yang S."/>
            <person name="Zhang W."/>
        </authorList>
    </citation>
    <scope>NUCLEOTIDE SEQUENCE</scope>
    <source>
        <strain evidence="3">Rtr167par01</strain>
    </source>
</reference>
<dbReference type="InterPro" id="IPR013607">
    <property type="entry name" value="Phospholipase_A2-like"/>
</dbReference>